<dbReference type="CDD" id="cd06261">
    <property type="entry name" value="TM_PBP2"/>
    <property type="match status" value="1"/>
</dbReference>
<evidence type="ECO:0000256" key="1">
    <source>
        <dbReference type="ARBA" id="ARBA00004141"/>
    </source>
</evidence>
<dbReference type="Gene3D" id="1.10.3720.10">
    <property type="entry name" value="MetI-like"/>
    <property type="match status" value="1"/>
</dbReference>
<protein>
    <submittedName>
        <fullName evidence="14">Dipeptide/oligopeptide/nickel ABC transporter permease/ATP-binding protein</fullName>
    </submittedName>
</protein>
<reference evidence="14 15" key="1">
    <citation type="submission" date="2023-09" db="EMBL/GenBank/DDBJ databases">
        <title>Demequina sp. a novel bacteria isolated from Capsicum annuum.</title>
        <authorList>
            <person name="Humaira Z."/>
            <person name="Lee J."/>
            <person name="Cho D."/>
        </authorList>
    </citation>
    <scope>NUCLEOTIDE SEQUENCE [LARGE SCALE GENOMIC DNA]</scope>
    <source>
        <strain evidence="14 15">OYTSA14</strain>
    </source>
</reference>
<dbReference type="RefSeq" id="WP_313498721.1">
    <property type="nucleotide sequence ID" value="NZ_CP134879.1"/>
</dbReference>
<keyword evidence="7" id="KW-0547">Nucleotide-binding</keyword>
<dbReference type="Pfam" id="PF00005">
    <property type="entry name" value="ABC_tran"/>
    <property type="match status" value="1"/>
</dbReference>
<dbReference type="EMBL" id="CP134879">
    <property type="protein sequence ID" value="WNM24659.1"/>
    <property type="molecule type" value="Genomic_DNA"/>
</dbReference>
<gene>
    <name evidence="14" type="ORF">RN606_00490</name>
</gene>
<keyword evidence="6 11" id="KW-0812">Transmembrane</keyword>
<dbReference type="InterPro" id="IPR035906">
    <property type="entry name" value="MetI-like_sf"/>
</dbReference>
<dbReference type="PROSITE" id="PS00211">
    <property type="entry name" value="ABC_TRANSPORTER_1"/>
    <property type="match status" value="1"/>
</dbReference>
<evidence type="ECO:0000256" key="11">
    <source>
        <dbReference type="RuleBase" id="RU363032"/>
    </source>
</evidence>
<dbReference type="AlphaFoldDB" id="A0AA96JDD9"/>
<dbReference type="GO" id="GO:0005886">
    <property type="term" value="C:plasma membrane"/>
    <property type="evidence" value="ECO:0007669"/>
    <property type="project" value="UniProtKB-SubCell"/>
</dbReference>
<dbReference type="InterPro" id="IPR017871">
    <property type="entry name" value="ABC_transporter-like_CS"/>
</dbReference>
<dbReference type="SMART" id="SM00382">
    <property type="entry name" value="AAA"/>
    <property type="match status" value="1"/>
</dbReference>
<feature type="transmembrane region" description="Helical" evidence="11">
    <location>
        <begin position="152"/>
        <end position="172"/>
    </location>
</feature>
<dbReference type="Pfam" id="PF00528">
    <property type="entry name" value="BPD_transp_1"/>
    <property type="match status" value="1"/>
</dbReference>
<feature type="transmembrane region" description="Helical" evidence="11">
    <location>
        <begin position="32"/>
        <end position="52"/>
    </location>
</feature>
<evidence type="ECO:0000259" key="12">
    <source>
        <dbReference type="PROSITE" id="PS50893"/>
    </source>
</evidence>
<accession>A0AA96JDD9</accession>
<dbReference type="GO" id="GO:0055085">
    <property type="term" value="P:transmembrane transport"/>
    <property type="evidence" value="ECO:0007669"/>
    <property type="project" value="InterPro"/>
</dbReference>
<dbReference type="InterPro" id="IPR050388">
    <property type="entry name" value="ABC_Ni/Peptide_Import"/>
</dbReference>
<keyword evidence="5" id="KW-1003">Cell membrane</keyword>
<dbReference type="InterPro" id="IPR003593">
    <property type="entry name" value="AAA+_ATPase"/>
</dbReference>
<dbReference type="CDD" id="cd03257">
    <property type="entry name" value="ABC_NikE_OppD_transporters"/>
    <property type="match status" value="1"/>
</dbReference>
<dbReference type="Proteomes" id="UP001304125">
    <property type="component" value="Chromosome"/>
</dbReference>
<evidence type="ECO:0000313" key="14">
    <source>
        <dbReference type="EMBL" id="WNM24659.1"/>
    </source>
</evidence>
<dbReference type="InterPro" id="IPR025966">
    <property type="entry name" value="OppC_N"/>
</dbReference>
<evidence type="ECO:0000256" key="8">
    <source>
        <dbReference type="ARBA" id="ARBA00022840"/>
    </source>
</evidence>
<sequence>MSDSANVPLEIAEAAGRKSHLFRRMLKNPTGLISLIILAVVFTAAIFAGVLATHDPNYADLLNLRKAPGGDYLLGTDASGRDIWSRLLFASRYSLLGAALATGIAAFLGVTSGLIAGFYGRWFESLASWVTSLLMALPGIVVLLAARSVLGPSMWIAMSIFGVLLAPAFFRLTHAAVVGVRNELYVDAARVAGVKDLSIIGRHILSVVRAPVIIQSATVAIIAVAIQAGLGFIGMLDQTIPTWGSMLNDAFGAMYLTPIQLVWPSSAIALTAIGFALFANTLRDELERSAKPKKLKGKAKAAADAAVDSSGEPPVVHAEIKEADAPVLLQVTGLVVGYDQPDGSLTQVVNGVDIAVRKGEVHGLIGESGSGKTQTAFSVLGLLPDGGRVAAGSVVFDGETLTGKSAKAMRSIQGRRISYVPQEPMSNLDPSFSIGSQMVEPMRVTLGLSAKEAKAKALDLLSKVGIVDPQRTFNAYPHEVSGGMAQRVLIAGAISCDPDLIIADEPTTALDVTVQAEILDLLRGLQEELDVAILIVTHNFGVVADICDRVSVMQNGRIVETGPARSIFAEPRHPYTRSLFDAILEDGAARGALAHASDRHTTAGGAR</sequence>
<evidence type="ECO:0000256" key="9">
    <source>
        <dbReference type="ARBA" id="ARBA00022989"/>
    </source>
</evidence>
<evidence type="ECO:0000313" key="15">
    <source>
        <dbReference type="Proteomes" id="UP001304125"/>
    </source>
</evidence>
<evidence type="ECO:0000256" key="7">
    <source>
        <dbReference type="ARBA" id="ARBA00022741"/>
    </source>
</evidence>
<dbReference type="GO" id="GO:0016887">
    <property type="term" value="F:ATP hydrolysis activity"/>
    <property type="evidence" value="ECO:0007669"/>
    <property type="project" value="InterPro"/>
</dbReference>
<feature type="transmembrane region" description="Helical" evidence="11">
    <location>
        <begin position="126"/>
        <end position="146"/>
    </location>
</feature>
<dbReference type="PROSITE" id="PS50928">
    <property type="entry name" value="ABC_TM1"/>
    <property type="match status" value="1"/>
</dbReference>
<dbReference type="PROSITE" id="PS50893">
    <property type="entry name" value="ABC_TRANSPORTER_2"/>
    <property type="match status" value="1"/>
</dbReference>
<evidence type="ECO:0000259" key="13">
    <source>
        <dbReference type="PROSITE" id="PS50928"/>
    </source>
</evidence>
<proteinExistence type="inferred from homology"/>
<dbReference type="SUPFAM" id="SSF52540">
    <property type="entry name" value="P-loop containing nucleoside triphosphate hydrolases"/>
    <property type="match status" value="1"/>
</dbReference>
<dbReference type="FunFam" id="3.40.50.300:FF:000016">
    <property type="entry name" value="Oligopeptide ABC transporter ATP-binding component"/>
    <property type="match status" value="1"/>
</dbReference>
<evidence type="ECO:0000256" key="5">
    <source>
        <dbReference type="ARBA" id="ARBA00022475"/>
    </source>
</evidence>
<evidence type="ECO:0000256" key="6">
    <source>
        <dbReference type="ARBA" id="ARBA00022692"/>
    </source>
</evidence>
<dbReference type="GO" id="GO:0005524">
    <property type="term" value="F:ATP binding"/>
    <property type="evidence" value="ECO:0007669"/>
    <property type="project" value="UniProtKB-KW"/>
</dbReference>
<feature type="domain" description="ABC transporter" evidence="12">
    <location>
        <begin position="329"/>
        <end position="580"/>
    </location>
</feature>
<feature type="transmembrane region" description="Helical" evidence="11">
    <location>
        <begin position="95"/>
        <end position="119"/>
    </location>
</feature>
<dbReference type="Gene3D" id="3.40.50.300">
    <property type="entry name" value="P-loop containing nucleotide triphosphate hydrolases"/>
    <property type="match status" value="1"/>
</dbReference>
<feature type="domain" description="ABC transmembrane type-1" evidence="13">
    <location>
        <begin position="91"/>
        <end position="283"/>
    </location>
</feature>
<comment type="similarity">
    <text evidence="11">Belongs to the binding-protein-dependent transport system permease family.</text>
</comment>
<dbReference type="SUPFAM" id="SSF161098">
    <property type="entry name" value="MetI-like"/>
    <property type="match status" value="1"/>
</dbReference>
<evidence type="ECO:0000256" key="4">
    <source>
        <dbReference type="ARBA" id="ARBA00022448"/>
    </source>
</evidence>
<evidence type="ECO:0000256" key="10">
    <source>
        <dbReference type="ARBA" id="ARBA00023136"/>
    </source>
</evidence>
<keyword evidence="10 11" id="KW-0472">Membrane</keyword>
<comment type="subcellular location">
    <subcellularLocation>
        <location evidence="11">Cell membrane</location>
        <topology evidence="11">Multi-pass membrane protein</topology>
    </subcellularLocation>
    <subcellularLocation>
        <location evidence="2">Cell membrane</location>
        <topology evidence="2">Peripheral membrane protein</topology>
    </subcellularLocation>
    <subcellularLocation>
        <location evidence="1">Membrane</location>
        <topology evidence="1">Multi-pass membrane protein</topology>
    </subcellularLocation>
</comment>
<dbReference type="InterPro" id="IPR003439">
    <property type="entry name" value="ABC_transporter-like_ATP-bd"/>
</dbReference>
<evidence type="ECO:0000256" key="2">
    <source>
        <dbReference type="ARBA" id="ARBA00004202"/>
    </source>
</evidence>
<feature type="transmembrane region" description="Helical" evidence="11">
    <location>
        <begin position="212"/>
        <end position="235"/>
    </location>
</feature>
<dbReference type="PANTHER" id="PTHR43297">
    <property type="entry name" value="OLIGOPEPTIDE TRANSPORT ATP-BINDING PROTEIN APPD"/>
    <property type="match status" value="1"/>
</dbReference>
<name>A0AA96JDD9_9MICO</name>
<comment type="similarity">
    <text evidence="3">Belongs to the ABC transporter superfamily.</text>
</comment>
<keyword evidence="8" id="KW-0067">ATP-binding</keyword>
<evidence type="ECO:0000256" key="3">
    <source>
        <dbReference type="ARBA" id="ARBA00005417"/>
    </source>
</evidence>
<dbReference type="PANTHER" id="PTHR43297:SF2">
    <property type="entry name" value="DIPEPTIDE TRANSPORT ATP-BINDING PROTEIN DPPD"/>
    <property type="match status" value="1"/>
</dbReference>
<dbReference type="Pfam" id="PF12911">
    <property type="entry name" value="OppC_N"/>
    <property type="match status" value="1"/>
</dbReference>
<keyword evidence="4 11" id="KW-0813">Transport</keyword>
<dbReference type="InterPro" id="IPR027417">
    <property type="entry name" value="P-loop_NTPase"/>
</dbReference>
<keyword evidence="15" id="KW-1185">Reference proteome</keyword>
<feature type="transmembrane region" description="Helical" evidence="11">
    <location>
        <begin position="255"/>
        <end position="279"/>
    </location>
</feature>
<keyword evidence="9 11" id="KW-1133">Transmembrane helix</keyword>
<dbReference type="InterPro" id="IPR000515">
    <property type="entry name" value="MetI-like"/>
</dbReference>
<organism evidence="14 15">
    <name type="scientific">Demequina capsici</name>
    <dbReference type="NCBI Taxonomy" id="3075620"/>
    <lineage>
        <taxon>Bacteria</taxon>
        <taxon>Bacillati</taxon>
        <taxon>Actinomycetota</taxon>
        <taxon>Actinomycetes</taxon>
        <taxon>Micrococcales</taxon>
        <taxon>Demequinaceae</taxon>
        <taxon>Demequina</taxon>
    </lineage>
</organism>